<accession>A0ABM0LZF2</accession>
<feature type="region of interest" description="Disordered" evidence="1">
    <location>
        <begin position="101"/>
        <end position="172"/>
    </location>
</feature>
<proteinExistence type="predicted"/>
<feature type="region of interest" description="Disordered" evidence="1">
    <location>
        <begin position="41"/>
        <end position="83"/>
    </location>
</feature>
<evidence type="ECO:0000256" key="1">
    <source>
        <dbReference type="SAM" id="MobiDB-lite"/>
    </source>
</evidence>
<feature type="compositionally biased region" description="Basic and acidic residues" evidence="1">
    <location>
        <begin position="135"/>
        <end position="172"/>
    </location>
</feature>
<reference evidence="3" key="1">
    <citation type="submission" date="2025-08" db="UniProtKB">
        <authorList>
            <consortium name="RefSeq"/>
        </authorList>
    </citation>
    <scope>IDENTIFICATION</scope>
    <source>
        <tissue evidence="3">Testes</tissue>
    </source>
</reference>
<name>A0ABM0LZF2_SACKO</name>
<evidence type="ECO:0000313" key="3">
    <source>
        <dbReference type="RefSeq" id="XP_006813143.1"/>
    </source>
</evidence>
<feature type="non-terminal residue" evidence="3">
    <location>
        <position position="172"/>
    </location>
</feature>
<dbReference type="RefSeq" id="XP_006813143.1">
    <property type="nucleotide sequence ID" value="XM_006813080.1"/>
</dbReference>
<feature type="compositionally biased region" description="Basic and acidic residues" evidence="1">
    <location>
        <begin position="49"/>
        <end position="65"/>
    </location>
</feature>
<dbReference type="Proteomes" id="UP000694865">
    <property type="component" value="Unplaced"/>
</dbReference>
<feature type="compositionally biased region" description="Basic and acidic residues" evidence="1">
    <location>
        <begin position="101"/>
        <end position="127"/>
    </location>
</feature>
<protein>
    <submittedName>
        <fullName evidence="3">Stress response protein NST1-like</fullName>
    </submittedName>
</protein>
<dbReference type="GeneID" id="102801387"/>
<sequence>MEWILSYYNRCLTSTDETLKTLILNCRTAEKQEAELKAKLAARRKRKQKEAARKAEEDALKRLSADEELQGSKLDAPDLTSGLKSDVNIAGLSMEEQAVIREHERVQEEMRKRHGEERTNLNGKLDDNAQQQEASDAKKSNAEREKLIREKKNKQAAELAARKDLSEEEMAR</sequence>
<evidence type="ECO:0000313" key="2">
    <source>
        <dbReference type="Proteomes" id="UP000694865"/>
    </source>
</evidence>
<keyword evidence="2" id="KW-1185">Reference proteome</keyword>
<gene>
    <name evidence="3" type="primary">LOC102801387</name>
</gene>
<organism evidence="2 3">
    <name type="scientific">Saccoglossus kowalevskii</name>
    <name type="common">Acorn worm</name>
    <dbReference type="NCBI Taxonomy" id="10224"/>
    <lineage>
        <taxon>Eukaryota</taxon>
        <taxon>Metazoa</taxon>
        <taxon>Hemichordata</taxon>
        <taxon>Enteropneusta</taxon>
        <taxon>Harrimaniidae</taxon>
        <taxon>Saccoglossus</taxon>
    </lineage>
</organism>